<proteinExistence type="predicted"/>
<comment type="caution">
    <text evidence="3">The sequence shown here is derived from an EMBL/GenBank/DDBJ whole genome shotgun (WGS) entry which is preliminary data.</text>
</comment>
<dbReference type="AlphaFoldDB" id="A0AAW0UB26"/>
<accession>A0AAW0UB26</accession>
<protein>
    <submittedName>
        <fullName evidence="3">Uncharacterized protein</fullName>
    </submittedName>
</protein>
<evidence type="ECO:0000256" key="2">
    <source>
        <dbReference type="SAM" id="SignalP"/>
    </source>
</evidence>
<dbReference type="EMBL" id="JARAKH010000015">
    <property type="protein sequence ID" value="KAK8396686.1"/>
    <property type="molecule type" value="Genomic_DNA"/>
</dbReference>
<dbReference type="Proteomes" id="UP001487740">
    <property type="component" value="Unassembled WGS sequence"/>
</dbReference>
<feature type="chain" id="PRO_5043441140" evidence="2">
    <location>
        <begin position="26"/>
        <end position="83"/>
    </location>
</feature>
<evidence type="ECO:0000313" key="4">
    <source>
        <dbReference type="Proteomes" id="UP001487740"/>
    </source>
</evidence>
<keyword evidence="2" id="KW-0732">Signal</keyword>
<feature type="compositionally biased region" description="Pro residues" evidence="1">
    <location>
        <begin position="62"/>
        <end position="83"/>
    </location>
</feature>
<organism evidence="3 4">
    <name type="scientific">Scylla paramamosain</name>
    <name type="common">Mud crab</name>
    <dbReference type="NCBI Taxonomy" id="85552"/>
    <lineage>
        <taxon>Eukaryota</taxon>
        <taxon>Metazoa</taxon>
        <taxon>Ecdysozoa</taxon>
        <taxon>Arthropoda</taxon>
        <taxon>Crustacea</taxon>
        <taxon>Multicrustacea</taxon>
        <taxon>Malacostraca</taxon>
        <taxon>Eumalacostraca</taxon>
        <taxon>Eucarida</taxon>
        <taxon>Decapoda</taxon>
        <taxon>Pleocyemata</taxon>
        <taxon>Brachyura</taxon>
        <taxon>Eubrachyura</taxon>
        <taxon>Portunoidea</taxon>
        <taxon>Portunidae</taxon>
        <taxon>Portuninae</taxon>
        <taxon>Scylla</taxon>
    </lineage>
</organism>
<reference evidence="3 4" key="1">
    <citation type="submission" date="2023-03" db="EMBL/GenBank/DDBJ databases">
        <title>High-quality genome of Scylla paramamosain provides insights in environmental adaptation.</title>
        <authorList>
            <person name="Zhang L."/>
        </authorList>
    </citation>
    <scope>NUCLEOTIDE SEQUENCE [LARGE SCALE GENOMIC DNA]</scope>
    <source>
        <strain evidence="3">LZ_2023a</strain>
        <tissue evidence="3">Muscle</tissue>
    </source>
</reference>
<feature type="signal peptide" evidence="2">
    <location>
        <begin position="1"/>
        <end position="25"/>
    </location>
</feature>
<name>A0AAW0UB26_SCYPA</name>
<sequence length="83" mass="8766">MRAFLPLSVLLLLVVGLAMTQQSVGSRPNFSKGSPADFQLHFAGGRPAEWPSTGTLSAIGSGPPPPIYFGPRPRPPRPGFPRG</sequence>
<keyword evidence="4" id="KW-1185">Reference proteome</keyword>
<evidence type="ECO:0000256" key="1">
    <source>
        <dbReference type="SAM" id="MobiDB-lite"/>
    </source>
</evidence>
<gene>
    <name evidence="3" type="ORF">O3P69_004984</name>
</gene>
<feature type="region of interest" description="Disordered" evidence="1">
    <location>
        <begin position="24"/>
        <end position="83"/>
    </location>
</feature>
<evidence type="ECO:0000313" key="3">
    <source>
        <dbReference type="EMBL" id="KAK8396686.1"/>
    </source>
</evidence>